<proteinExistence type="predicted"/>
<feature type="compositionally biased region" description="Basic and acidic residues" evidence="2">
    <location>
        <begin position="677"/>
        <end position="696"/>
    </location>
</feature>
<feature type="coiled-coil region" evidence="1">
    <location>
        <begin position="470"/>
        <end position="576"/>
    </location>
</feature>
<name>A0A8H6PA64_9EURO</name>
<keyword evidence="5" id="KW-1185">Reference proteome</keyword>
<feature type="coiled-coil region" evidence="1">
    <location>
        <begin position="364"/>
        <end position="398"/>
    </location>
</feature>
<keyword evidence="1" id="KW-0175">Coiled coil</keyword>
<evidence type="ECO:0000256" key="2">
    <source>
        <dbReference type="SAM" id="MobiDB-lite"/>
    </source>
</evidence>
<dbReference type="OrthoDB" id="4491856at2759"/>
<dbReference type="EMBL" id="JACBAD010002015">
    <property type="protein sequence ID" value="KAF7122552.1"/>
    <property type="molecule type" value="Genomic_DNA"/>
</dbReference>
<keyword evidence="3" id="KW-0472">Membrane</keyword>
<feature type="compositionally biased region" description="Basic and acidic residues" evidence="2">
    <location>
        <begin position="1225"/>
        <end position="1235"/>
    </location>
</feature>
<feature type="compositionally biased region" description="Low complexity" evidence="2">
    <location>
        <begin position="947"/>
        <end position="961"/>
    </location>
</feature>
<evidence type="ECO:0000256" key="3">
    <source>
        <dbReference type="SAM" id="Phobius"/>
    </source>
</evidence>
<feature type="compositionally biased region" description="Low complexity" evidence="2">
    <location>
        <begin position="815"/>
        <end position="825"/>
    </location>
</feature>
<feature type="compositionally biased region" description="Polar residues" evidence="2">
    <location>
        <begin position="765"/>
        <end position="781"/>
    </location>
</feature>
<accession>A0A8H6PA64</accession>
<feature type="compositionally biased region" description="Polar residues" evidence="2">
    <location>
        <begin position="1199"/>
        <end position="1213"/>
    </location>
</feature>
<feature type="transmembrane region" description="Helical" evidence="3">
    <location>
        <begin position="145"/>
        <end position="164"/>
    </location>
</feature>
<evidence type="ECO:0000313" key="4">
    <source>
        <dbReference type="EMBL" id="KAF7122552.1"/>
    </source>
</evidence>
<dbReference type="AlphaFoldDB" id="A0A8H6PA64"/>
<evidence type="ECO:0000256" key="1">
    <source>
        <dbReference type="SAM" id="Coils"/>
    </source>
</evidence>
<gene>
    <name evidence="4" type="ORF">CNMCM5793_000577</name>
</gene>
<feature type="region of interest" description="Disordered" evidence="2">
    <location>
        <begin position="677"/>
        <end position="1235"/>
    </location>
</feature>
<feature type="compositionally biased region" description="Polar residues" evidence="2">
    <location>
        <begin position="1014"/>
        <end position="1026"/>
    </location>
</feature>
<sequence>MEATIFVLSSLATNLAGIYWHVPFTVVDPQHSFLERLVGSVQVSSTIYTLRYWHPLVFPEAAKCESLCESCESCESPAQNASMGLGDVLKNVMDQYVQKQQNLTVPCPTNIGNSCSDQPPPLTTIHHTLFGRTFDIPLDQNSADLYWTVFFTALVLIAIILVLCKGFTQGSRKHDTDATSGQKPDKSADFPSEKEALDWICIARFAVALGIKDDISHDSVNIRAKITDIPENLRQFQRILESDSMGAECKEGDDVESDKKSLAQVFDGHLRFCTEAVKSALEALNQLSRRVDHRINLHEQPLDGYGHGQGDQKVEDAAEEFSLYQHKFLTKNTLEATTSAMEKRILGTVDDQISALDEETKKRIDNIESVLANISALHEEAKREIDNIESALAKVQQSLSVGVVDQEQLNEIIGGLKADIENLRTPLQSLSREGNDSQVGVDTIVHEQLQSLEKRVRALEHADFLTPLSKEQIRKELDELDQAVLELKASHAEIESDLNSTVETQVKEALKEITANLEQQTEGMKNQLQWLKKALDEVKNAAVESKNNDPELGKKFEDIERAIHDSTKEVQSFRKELDSHALEQHSLREAVNRALKWNQELEDGIARKITNVVKNIKETNDRVWTANNAMHMLEEYKWYQRNMTLSIWGHLDKCMDALNIKYDPSAADLVTIHDRDEDPVEKPESNDEDLAAEHGAQKTGADVVDEASSQKEAQAAGLEAQLPKEEAQPPKVEAGAPKSEAQIDEQAQAFDDQRPASAQFEPISPRTSKPASEAISGSEQSPVAGLGDEAAKPDTESASAGLRESLRESRWAVSTPTQAQPKTSPQTPPQTPGFAKGKSSGKLNPNALHFEPETSTSARHEKSQGTGLASAPSPSKPSTEPASTETSKSIGADSTPTQAQPKTSEGTQSSQTPGSAKGKSSGKHTPRTPHLEPETSTSSTKPEKNKGAGAASAQAPSKPSAEISKSKWAKSTPAQAQPAETPTHAGAEGDESDSPDSAQAPPKPSAEISKSKWAPSTTTQAESKTPTHAGVEGNKLAGPASAQAPSKPSAEISKSKWAPSTTTQAQSKTPTPAGVEGGKLASPASAQAPSKPDTPASAELSKSKLADFFQKASPAQAPPKLYAPASAEVGESRWADPALAKTQPKTPAHAGSERGQLAGPASAKAPSKPTSAEMSKSKWASPASAEDPSKLAAPASAGLTKSSWADESSPTTAQRRKSVSLPSKRNKEGDIGETY</sequence>
<organism evidence="4 5">
    <name type="scientific">Aspergillus hiratsukae</name>
    <dbReference type="NCBI Taxonomy" id="1194566"/>
    <lineage>
        <taxon>Eukaryota</taxon>
        <taxon>Fungi</taxon>
        <taxon>Dikarya</taxon>
        <taxon>Ascomycota</taxon>
        <taxon>Pezizomycotina</taxon>
        <taxon>Eurotiomycetes</taxon>
        <taxon>Eurotiomycetidae</taxon>
        <taxon>Eurotiales</taxon>
        <taxon>Aspergillaceae</taxon>
        <taxon>Aspergillus</taxon>
        <taxon>Aspergillus subgen. Fumigati</taxon>
    </lineage>
</organism>
<protein>
    <submittedName>
        <fullName evidence="4">Uncharacterized protein</fullName>
    </submittedName>
</protein>
<feature type="compositionally biased region" description="Polar residues" evidence="2">
    <location>
        <begin position="864"/>
        <end position="914"/>
    </location>
</feature>
<keyword evidence="3" id="KW-1133">Transmembrane helix</keyword>
<keyword evidence="3" id="KW-0812">Transmembrane</keyword>
<feature type="compositionally biased region" description="Polar residues" evidence="2">
    <location>
        <begin position="1058"/>
        <end position="1070"/>
    </location>
</feature>
<reference evidence="4" key="1">
    <citation type="submission" date="2020-06" db="EMBL/GenBank/DDBJ databases">
        <title>Draft genome sequences of strains closely related to Aspergillus parafelis and Aspergillus hiratsukae.</title>
        <authorList>
            <person name="Dos Santos R.A.C."/>
            <person name="Rivero-Menendez O."/>
            <person name="Steenwyk J.L."/>
            <person name="Mead M.E."/>
            <person name="Goldman G.H."/>
            <person name="Alastruey-Izquierdo A."/>
            <person name="Rokas A."/>
        </authorList>
    </citation>
    <scope>NUCLEOTIDE SEQUENCE</scope>
    <source>
        <strain evidence="4">CNM-CM5793</strain>
    </source>
</reference>
<evidence type="ECO:0000313" key="5">
    <source>
        <dbReference type="Proteomes" id="UP000630445"/>
    </source>
</evidence>
<feature type="compositionally biased region" description="Low complexity" evidence="2">
    <location>
        <begin position="1081"/>
        <end position="1091"/>
    </location>
</feature>
<feature type="compositionally biased region" description="Low complexity" evidence="2">
    <location>
        <begin position="1037"/>
        <end position="1050"/>
    </location>
</feature>
<comment type="caution">
    <text evidence="4">The sequence shown here is derived from an EMBL/GenBank/DDBJ whole genome shotgun (WGS) entry which is preliminary data.</text>
</comment>
<feature type="compositionally biased region" description="Low complexity" evidence="2">
    <location>
        <begin position="1158"/>
        <end position="1172"/>
    </location>
</feature>
<dbReference type="Proteomes" id="UP000630445">
    <property type="component" value="Unassembled WGS sequence"/>
</dbReference>